<dbReference type="Proteomes" id="UP000626092">
    <property type="component" value="Unassembled WGS sequence"/>
</dbReference>
<dbReference type="AlphaFoldDB" id="A0A834L4K2"/>
<comment type="caution">
    <text evidence="2">The sequence shown here is derived from an EMBL/GenBank/DDBJ whole genome shotgun (WGS) entry which is preliminary data.</text>
</comment>
<accession>A0A834L4K2</accession>
<evidence type="ECO:0000313" key="3">
    <source>
        <dbReference type="Proteomes" id="UP000626092"/>
    </source>
</evidence>
<evidence type="ECO:0000256" key="1">
    <source>
        <dbReference type="SAM" id="Phobius"/>
    </source>
</evidence>
<reference evidence="2" key="1">
    <citation type="submission" date="2019-11" db="EMBL/GenBank/DDBJ databases">
        <authorList>
            <person name="Liu Y."/>
            <person name="Hou J."/>
            <person name="Li T.-Q."/>
            <person name="Guan C.-H."/>
            <person name="Wu X."/>
            <person name="Wu H.-Z."/>
            <person name="Ling F."/>
            <person name="Zhang R."/>
            <person name="Shi X.-G."/>
            <person name="Ren J.-P."/>
            <person name="Chen E.-F."/>
            <person name="Sun J.-M."/>
        </authorList>
    </citation>
    <scope>NUCLEOTIDE SEQUENCE</scope>
    <source>
        <strain evidence="2">Adult_tree_wgs_1</strain>
        <tissue evidence="2">Leaves</tissue>
    </source>
</reference>
<feature type="transmembrane region" description="Helical" evidence="1">
    <location>
        <begin position="21"/>
        <end position="42"/>
    </location>
</feature>
<keyword evidence="1" id="KW-0472">Membrane</keyword>
<gene>
    <name evidence="2" type="ORF">RHSIM_RhsimUnG0092900</name>
</gene>
<protein>
    <submittedName>
        <fullName evidence="2">Uncharacterized protein</fullName>
    </submittedName>
</protein>
<sequence length="302" mass="32506">MESSNGKVMVMREIKRIEMPFTLKVGQVFTGFGIGCGLGIGVGRPLNLGAIPVLNQVMGATRGATDVFSGVGRHVNDSLRKLGAKNIQAGIGCGVGFGHGFGVGLAVKPGVVKQIQSSLVQAATKMMMKFGMAPNLSLDQSLIPASLQSSIMPSNQNPVGSIMQLATQAPDHTSQSFPTGGNLSAGSFETFASKKPPLKPSYGSRTEEVIGSFLRNPLLKDEGSELNELDGRLRSENNMLQMLLKHQQVIEDLMKENEKLQRILVEDLNIPPSKLQASYSSRTSPTSLCADCFERCQKQRRK</sequence>
<proteinExistence type="predicted"/>
<keyword evidence="1" id="KW-0812">Transmembrane</keyword>
<organism evidence="2 3">
    <name type="scientific">Rhododendron simsii</name>
    <name type="common">Sims's rhododendron</name>
    <dbReference type="NCBI Taxonomy" id="118357"/>
    <lineage>
        <taxon>Eukaryota</taxon>
        <taxon>Viridiplantae</taxon>
        <taxon>Streptophyta</taxon>
        <taxon>Embryophyta</taxon>
        <taxon>Tracheophyta</taxon>
        <taxon>Spermatophyta</taxon>
        <taxon>Magnoliopsida</taxon>
        <taxon>eudicotyledons</taxon>
        <taxon>Gunneridae</taxon>
        <taxon>Pentapetalae</taxon>
        <taxon>asterids</taxon>
        <taxon>Ericales</taxon>
        <taxon>Ericaceae</taxon>
        <taxon>Ericoideae</taxon>
        <taxon>Rhodoreae</taxon>
        <taxon>Rhododendron</taxon>
    </lineage>
</organism>
<name>A0A834L4K2_RHOSS</name>
<keyword evidence="1" id="KW-1133">Transmembrane helix</keyword>
<evidence type="ECO:0000313" key="2">
    <source>
        <dbReference type="EMBL" id="KAF7114256.1"/>
    </source>
</evidence>
<keyword evidence="3" id="KW-1185">Reference proteome</keyword>
<dbReference type="OrthoDB" id="1934430at2759"/>
<dbReference type="PANTHER" id="PTHR36051:SF2">
    <property type="entry name" value="DYNAMIN"/>
    <property type="match status" value="1"/>
</dbReference>
<dbReference type="EMBL" id="WJXA01000229">
    <property type="protein sequence ID" value="KAF7114256.1"/>
    <property type="molecule type" value="Genomic_DNA"/>
</dbReference>
<dbReference type="PANTHER" id="PTHR36051">
    <property type="entry name" value="DYNAMIN"/>
    <property type="match status" value="1"/>
</dbReference>